<gene>
    <name evidence="10" type="primary">purD</name>
    <name evidence="13" type="ORF">SAMN05421636_101494</name>
</gene>
<evidence type="ECO:0000256" key="2">
    <source>
        <dbReference type="ARBA" id="ARBA00013255"/>
    </source>
</evidence>
<dbReference type="InterPro" id="IPR020562">
    <property type="entry name" value="PRibGlycinamide_synth_N"/>
</dbReference>
<evidence type="ECO:0000256" key="7">
    <source>
        <dbReference type="ARBA" id="ARBA00038345"/>
    </source>
</evidence>
<evidence type="ECO:0000256" key="4">
    <source>
        <dbReference type="ARBA" id="ARBA00022741"/>
    </source>
</evidence>
<sequence length="433" mass="46858">MTKTTSTPTSMNILILGSGGREHTLAWKLKQSPKLTNLFVAPGNAGTAEIAKNIPIGVNDFDAIKKSVLEESIHMVIVGPEDPLVNGIHDFFLNDDDLAHIPVIGPQKAAAELEGSKEFAKKFMMRHNIPTAAYESFKADTLQKGFAFLESLDPPYVLKADGLAAGKGVVILNDLLEAKNELESMLVDAKFGAASTTVVIEEFLSGIELSVFVLTDGKGYKVLPTAKDYKRIGEGDSGLNTGGMGAISPVPFADTAFMDKVHQRIVKPTVEGLKKDELPYKGFIFIGLIKVGVDPKVIEYNVRMGDPETEVVVPRIKNDMVSLFEAVADQSLDAVDLEIDERTAATVMLVSGGYPGGYEKGKTITGFEKIDDSLVFHAGTTNKDGKTVTNGGRVMAITSYGKNFKEALNISYQNIHQIGFEGMNYRNDIGFDL</sequence>
<evidence type="ECO:0000256" key="6">
    <source>
        <dbReference type="ARBA" id="ARBA00022840"/>
    </source>
</evidence>
<dbReference type="FunFam" id="3.90.600.10:FF:000001">
    <property type="entry name" value="Trifunctional purine biosynthetic protein adenosine-3"/>
    <property type="match status" value="1"/>
</dbReference>
<evidence type="ECO:0000313" key="14">
    <source>
        <dbReference type="Proteomes" id="UP000199109"/>
    </source>
</evidence>
<dbReference type="GO" id="GO:0046872">
    <property type="term" value="F:metal ion binding"/>
    <property type="evidence" value="ECO:0007669"/>
    <property type="project" value="InterPro"/>
</dbReference>
<dbReference type="Pfam" id="PF01071">
    <property type="entry name" value="GARS_A"/>
    <property type="match status" value="1"/>
</dbReference>
<dbReference type="InterPro" id="IPR011761">
    <property type="entry name" value="ATP-grasp"/>
</dbReference>
<dbReference type="SUPFAM" id="SSF51246">
    <property type="entry name" value="Rudiment single hybrid motif"/>
    <property type="match status" value="1"/>
</dbReference>
<dbReference type="AlphaFoldDB" id="A0A1G6X2V6"/>
<evidence type="ECO:0000256" key="9">
    <source>
        <dbReference type="ARBA" id="ARBA00042864"/>
    </source>
</evidence>
<keyword evidence="5 10" id="KW-0658">Purine biosynthesis</keyword>
<dbReference type="Proteomes" id="UP000199109">
    <property type="component" value="Unassembled WGS sequence"/>
</dbReference>
<dbReference type="Pfam" id="PF02843">
    <property type="entry name" value="GARS_C"/>
    <property type="match status" value="1"/>
</dbReference>
<evidence type="ECO:0000256" key="8">
    <source>
        <dbReference type="ARBA" id="ARBA00042242"/>
    </source>
</evidence>
<evidence type="ECO:0000256" key="11">
    <source>
        <dbReference type="PROSITE-ProRule" id="PRU00409"/>
    </source>
</evidence>
<evidence type="ECO:0000256" key="5">
    <source>
        <dbReference type="ARBA" id="ARBA00022755"/>
    </source>
</evidence>
<proteinExistence type="inferred from homology"/>
<dbReference type="InterPro" id="IPR000115">
    <property type="entry name" value="PRibGlycinamide_synth"/>
</dbReference>
<evidence type="ECO:0000259" key="12">
    <source>
        <dbReference type="PROSITE" id="PS50975"/>
    </source>
</evidence>
<dbReference type="Gene3D" id="3.30.1490.20">
    <property type="entry name" value="ATP-grasp fold, A domain"/>
    <property type="match status" value="1"/>
</dbReference>
<dbReference type="HAMAP" id="MF_00138">
    <property type="entry name" value="GARS"/>
    <property type="match status" value="1"/>
</dbReference>
<reference evidence="13 14" key="1">
    <citation type="submission" date="2016-10" db="EMBL/GenBank/DDBJ databases">
        <authorList>
            <person name="de Groot N.N."/>
        </authorList>
    </citation>
    <scope>NUCLEOTIDE SEQUENCE [LARGE SCALE GENOMIC DNA]</scope>
    <source>
        <strain evidence="13 14">DSM 23421</strain>
    </source>
</reference>
<dbReference type="PROSITE" id="PS50975">
    <property type="entry name" value="ATP_GRASP"/>
    <property type="match status" value="1"/>
</dbReference>
<name>A0A1G6X2V6_9FLAO</name>
<dbReference type="NCBIfam" id="TIGR00877">
    <property type="entry name" value="purD"/>
    <property type="match status" value="1"/>
</dbReference>
<evidence type="ECO:0000256" key="10">
    <source>
        <dbReference type="HAMAP-Rule" id="MF_00138"/>
    </source>
</evidence>
<dbReference type="InterPro" id="IPR013815">
    <property type="entry name" value="ATP_grasp_subdomain_1"/>
</dbReference>
<dbReference type="Pfam" id="PF02844">
    <property type="entry name" value="GARS_N"/>
    <property type="match status" value="1"/>
</dbReference>
<comment type="similarity">
    <text evidence="7 10">Belongs to the GARS family.</text>
</comment>
<dbReference type="InterPro" id="IPR037123">
    <property type="entry name" value="PRibGlycinamide_synth_C_sf"/>
</dbReference>
<dbReference type="Gene3D" id="3.30.470.20">
    <property type="entry name" value="ATP-grasp fold, B domain"/>
    <property type="match status" value="1"/>
</dbReference>
<dbReference type="SMART" id="SM01209">
    <property type="entry name" value="GARS_A"/>
    <property type="match status" value="1"/>
</dbReference>
<dbReference type="InterPro" id="IPR011054">
    <property type="entry name" value="Rudment_hybrid_motif"/>
</dbReference>
<dbReference type="SMART" id="SM01210">
    <property type="entry name" value="GARS_C"/>
    <property type="match status" value="1"/>
</dbReference>
<dbReference type="GO" id="GO:0009113">
    <property type="term" value="P:purine nucleobase biosynthetic process"/>
    <property type="evidence" value="ECO:0007669"/>
    <property type="project" value="InterPro"/>
</dbReference>
<dbReference type="InterPro" id="IPR020560">
    <property type="entry name" value="PRibGlycinamide_synth_C-dom"/>
</dbReference>
<dbReference type="STRING" id="641691.SAMN05421636_101494"/>
<dbReference type="InterPro" id="IPR016185">
    <property type="entry name" value="PreATP-grasp_dom_sf"/>
</dbReference>
<dbReference type="Gene3D" id="3.40.50.20">
    <property type="match status" value="1"/>
</dbReference>
<dbReference type="SUPFAM" id="SSF56059">
    <property type="entry name" value="Glutathione synthetase ATP-binding domain-like"/>
    <property type="match status" value="1"/>
</dbReference>
<comment type="pathway">
    <text evidence="1 10">Purine metabolism; IMP biosynthesis via de novo pathway; N(1)-(5-phospho-D-ribosyl)glycinamide from 5-phospho-alpha-D-ribose 1-diphosphate: step 2/2.</text>
</comment>
<evidence type="ECO:0000256" key="3">
    <source>
        <dbReference type="ARBA" id="ARBA00022598"/>
    </source>
</evidence>
<keyword evidence="14" id="KW-1185">Reference proteome</keyword>
<dbReference type="EMBL" id="FNAO01000001">
    <property type="protein sequence ID" value="SDD71626.1"/>
    <property type="molecule type" value="Genomic_DNA"/>
</dbReference>
<evidence type="ECO:0000313" key="13">
    <source>
        <dbReference type="EMBL" id="SDD71626.1"/>
    </source>
</evidence>
<dbReference type="UniPathway" id="UPA00074">
    <property type="reaction ID" value="UER00125"/>
</dbReference>
<accession>A0A1G6X2V6</accession>
<dbReference type="InterPro" id="IPR020561">
    <property type="entry name" value="PRibGlycinamid_synth_ATP-grasp"/>
</dbReference>
<evidence type="ECO:0000256" key="1">
    <source>
        <dbReference type="ARBA" id="ARBA00005174"/>
    </source>
</evidence>
<dbReference type="Gene3D" id="3.90.600.10">
    <property type="entry name" value="Phosphoribosylglycinamide synthetase, C-terminal domain"/>
    <property type="match status" value="1"/>
</dbReference>
<feature type="domain" description="ATP-grasp" evidence="12">
    <location>
        <begin position="121"/>
        <end position="332"/>
    </location>
</feature>
<comment type="catalytic activity">
    <reaction evidence="10">
        <text>5-phospho-beta-D-ribosylamine + glycine + ATP = N(1)-(5-phospho-beta-D-ribosyl)glycinamide + ADP + phosphate + H(+)</text>
        <dbReference type="Rhea" id="RHEA:17453"/>
        <dbReference type="ChEBI" id="CHEBI:15378"/>
        <dbReference type="ChEBI" id="CHEBI:30616"/>
        <dbReference type="ChEBI" id="CHEBI:43474"/>
        <dbReference type="ChEBI" id="CHEBI:57305"/>
        <dbReference type="ChEBI" id="CHEBI:58681"/>
        <dbReference type="ChEBI" id="CHEBI:143788"/>
        <dbReference type="ChEBI" id="CHEBI:456216"/>
        <dbReference type="EC" id="6.3.4.13"/>
    </reaction>
</comment>
<dbReference type="GO" id="GO:0006189">
    <property type="term" value="P:'de novo' IMP biosynthetic process"/>
    <property type="evidence" value="ECO:0007669"/>
    <property type="project" value="UniProtKB-UniRule"/>
</dbReference>
<keyword evidence="6 11" id="KW-0067">ATP-binding</keyword>
<dbReference type="GO" id="GO:0004637">
    <property type="term" value="F:phosphoribosylamine-glycine ligase activity"/>
    <property type="evidence" value="ECO:0007669"/>
    <property type="project" value="UniProtKB-UniRule"/>
</dbReference>
<keyword evidence="4 11" id="KW-0547">Nucleotide-binding</keyword>
<dbReference type="SUPFAM" id="SSF52440">
    <property type="entry name" value="PreATP-grasp domain"/>
    <property type="match status" value="1"/>
</dbReference>
<organism evidence="13 14">
    <name type="scientific">Pricia antarctica</name>
    <dbReference type="NCBI Taxonomy" id="641691"/>
    <lineage>
        <taxon>Bacteria</taxon>
        <taxon>Pseudomonadati</taxon>
        <taxon>Bacteroidota</taxon>
        <taxon>Flavobacteriia</taxon>
        <taxon>Flavobacteriales</taxon>
        <taxon>Flavobacteriaceae</taxon>
        <taxon>Pricia</taxon>
    </lineage>
</organism>
<keyword evidence="3 10" id="KW-0436">Ligase</keyword>
<dbReference type="EC" id="6.3.4.13" evidence="2 10"/>
<dbReference type="PANTHER" id="PTHR43472:SF1">
    <property type="entry name" value="PHOSPHORIBOSYLAMINE--GLYCINE LIGASE, CHLOROPLASTIC"/>
    <property type="match status" value="1"/>
</dbReference>
<dbReference type="GO" id="GO:0005524">
    <property type="term" value="F:ATP binding"/>
    <property type="evidence" value="ECO:0007669"/>
    <property type="project" value="UniProtKB-UniRule"/>
</dbReference>
<dbReference type="PANTHER" id="PTHR43472">
    <property type="entry name" value="PHOSPHORIBOSYLAMINE--GLYCINE LIGASE"/>
    <property type="match status" value="1"/>
</dbReference>
<protein>
    <recommendedName>
        <fullName evidence="2 10">Phosphoribosylamine--glycine ligase</fullName>
        <ecNumber evidence="2 10">6.3.4.13</ecNumber>
    </recommendedName>
    <alternativeName>
        <fullName evidence="10">GARS</fullName>
    </alternativeName>
    <alternativeName>
        <fullName evidence="8 10">Glycinamide ribonucleotide synthetase</fullName>
    </alternativeName>
    <alternativeName>
        <fullName evidence="9 10">Phosphoribosylglycinamide synthetase</fullName>
    </alternativeName>
</protein>